<dbReference type="SMART" id="SM00267">
    <property type="entry name" value="GGDEF"/>
    <property type="match status" value="1"/>
</dbReference>
<comment type="catalytic activity">
    <reaction evidence="2">
        <text>2 GTP = 3',3'-c-di-GMP + 2 diphosphate</text>
        <dbReference type="Rhea" id="RHEA:24898"/>
        <dbReference type="ChEBI" id="CHEBI:33019"/>
        <dbReference type="ChEBI" id="CHEBI:37565"/>
        <dbReference type="ChEBI" id="CHEBI:58805"/>
        <dbReference type="EC" id="2.7.7.65"/>
    </reaction>
</comment>
<dbReference type="FunFam" id="3.30.70.270:FF:000001">
    <property type="entry name" value="Diguanylate cyclase domain protein"/>
    <property type="match status" value="1"/>
</dbReference>
<reference evidence="5 6" key="1">
    <citation type="submission" date="2018-04" db="EMBL/GenBank/DDBJ databases">
        <title>Complete genome sequence of Hydrogenophilus thermoluteolus TH-1.</title>
        <authorList>
            <person name="Arai H."/>
        </authorList>
    </citation>
    <scope>NUCLEOTIDE SEQUENCE [LARGE SCALE GENOMIC DNA]</scope>
    <source>
        <strain evidence="5 6">TH-1</strain>
    </source>
</reference>
<keyword evidence="3" id="KW-0175">Coiled coil</keyword>
<gene>
    <name evidence="5" type="ORF">HPTL_0013</name>
</gene>
<evidence type="ECO:0000313" key="5">
    <source>
        <dbReference type="EMBL" id="BBD76283.1"/>
    </source>
</evidence>
<dbReference type="EMBL" id="AP018558">
    <property type="protein sequence ID" value="BBD76283.1"/>
    <property type="molecule type" value="Genomic_DNA"/>
</dbReference>
<evidence type="ECO:0000256" key="2">
    <source>
        <dbReference type="ARBA" id="ARBA00034247"/>
    </source>
</evidence>
<keyword evidence="6" id="KW-1185">Reference proteome</keyword>
<evidence type="ECO:0000256" key="3">
    <source>
        <dbReference type="SAM" id="Coils"/>
    </source>
</evidence>
<dbReference type="InterPro" id="IPR050469">
    <property type="entry name" value="Diguanylate_Cyclase"/>
</dbReference>
<feature type="coiled-coil region" evidence="3">
    <location>
        <begin position="331"/>
        <end position="358"/>
    </location>
</feature>
<dbReference type="PROSITE" id="PS50887">
    <property type="entry name" value="GGDEF"/>
    <property type="match status" value="1"/>
</dbReference>
<name>A0A2Z6DV26_HYDTE</name>
<protein>
    <recommendedName>
        <fullName evidence="1">diguanylate cyclase</fullName>
        <ecNumber evidence="1">2.7.7.65</ecNumber>
    </recommendedName>
</protein>
<dbReference type="Proteomes" id="UP000262004">
    <property type="component" value="Chromosome"/>
</dbReference>
<dbReference type="Pfam" id="PF00990">
    <property type="entry name" value="GGDEF"/>
    <property type="match status" value="1"/>
</dbReference>
<evidence type="ECO:0000256" key="1">
    <source>
        <dbReference type="ARBA" id="ARBA00012528"/>
    </source>
</evidence>
<dbReference type="RefSeq" id="WP_145981775.1">
    <property type="nucleotide sequence ID" value="NZ_AP018558.1"/>
</dbReference>
<dbReference type="InterPro" id="IPR029787">
    <property type="entry name" value="Nucleotide_cyclase"/>
</dbReference>
<dbReference type="AlphaFoldDB" id="A0A2Z6DV26"/>
<dbReference type="SUPFAM" id="SSF55073">
    <property type="entry name" value="Nucleotide cyclase"/>
    <property type="match status" value="1"/>
</dbReference>
<dbReference type="KEGG" id="htl:HPTL_0013"/>
<dbReference type="NCBIfam" id="TIGR00254">
    <property type="entry name" value="GGDEF"/>
    <property type="match status" value="1"/>
</dbReference>
<dbReference type="CDD" id="cd01949">
    <property type="entry name" value="GGDEF"/>
    <property type="match status" value="1"/>
</dbReference>
<organism evidence="5 6">
    <name type="scientific">Hydrogenophilus thermoluteolus</name>
    <name type="common">Pseudomonas hydrogenothermophila</name>
    <dbReference type="NCBI Taxonomy" id="297"/>
    <lineage>
        <taxon>Bacteria</taxon>
        <taxon>Pseudomonadati</taxon>
        <taxon>Pseudomonadota</taxon>
        <taxon>Hydrogenophilia</taxon>
        <taxon>Hydrogenophilales</taxon>
        <taxon>Hydrogenophilaceae</taxon>
        <taxon>Hydrogenophilus</taxon>
    </lineage>
</organism>
<evidence type="ECO:0000313" key="6">
    <source>
        <dbReference type="Proteomes" id="UP000262004"/>
    </source>
</evidence>
<sequence>MSTKHNKNGAATEELRPIIARLIERFGTRLSGDALRETYFDVRGLPVPPTPATPVLLQTLAKLLPSDPPEIARHLKIAHDALAKRNYTAAQPALERAAEWFLANEPEHPHSVSATAAPAPQPAAFDREFNELFAAVIRELFLPFLNPEADLHEIAVSLLQRLDAEPMTAELAHELRLFIEAAAPIAIAVSDHARDLTRLVELMLRHLDNFVLEAELARQQVKFIRDALARMHEAGILEEASERLEQLIDAQRQVIDERRKAEVEIRELLSVVIERLASFSSDSGQYADELKKTVAKVQQAKTLTELRDVLVQTVERTQFMHHSSAQISQTAQRIQQELLATRERMERLEQELRELSQQTVSDPLTGLKNRRGLENFWHREKARALRLQTPLSLAVLDLDNFKKFNDTFGHLAGDRALQHLAAIAKRYLRPQDGIARWGGEEFVIVFPETDRSVAERVVQRLQRELTKSLFFYDDRHHVITFSAGVAEWLGDGETLEQLVARADEALYTAKRAGKNRVVAARQP</sequence>
<dbReference type="InterPro" id="IPR043128">
    <property type="entry name" value="Rev_trsase/Diguanyl_cyclase"/>
</dbReference>
<dbReference type="Gene3D" id="3.30.70.270">
    <property type="match status" value="1"/>
</dbReference>
<accession>A0A2Z6DV26</accession>
<proteinExistence type="predicted"/>
<evidence type="ECO:0000259" key="4">
    <source>
        <dbReference type="PROSITE" id="PS50887"/>
    </source>
</evidence>
<dbReference type="InterPro" id="IPR000160">
    <property type="entry name" value="GGDEF_dom"/>
</dbReference>
<dbReference type="PANTHER" id="PTHR45138:SF9">
    <property type="entry name" value="DIGUANYLATE CYCLASE DGCM-RELATED"/>
    <property type="match status" value="1"/>
</dbReference>
<feature type="coiled-coil region" evidence="3">
    <location>
        <begin position="237"/>
        <end position="264"/>
    </location>
</feature>
<dbReference type="EC" id="2.7.7.65" evidence="1"/>
<feature type="domain" description="GGDEF" evidence="4">
    <location>
        <begin position="389"/>
        <end position="522"/>
    </location>
</feature>
<dbReference type="GO" id="GO:0052621">
    <property type="term" value="F:diguanylate cyclase activity"/>
    <property type="evidence" value="ECO:0007669"/>
    <property type="project" value="UniProtKB-EC"/>
</dbReference>
<dbReference type="PANTHER" id="PTHR45138">
    <property type="entry name" value="REGULATORY COMPONENTS OF SENSORY TRANSDUCTION SYSTEM"/>
    <property type="match status" value="1"/>
</dbReference>